<keyword evidence="2" id="KW-1003">Cell membrane</keyword>
<evidence type="ECO:0000313" key="9">
    <source>
        <dbReference type="Proteomes" id="UP000250134"/>
    </source>
</evidence>
<dbReference type="PANTHER" id="PTHR35806">
    <property type="entry name" value="OXALOACETATE DECARBOXYLASE BETA CHAIN 2"/>
    <property type="match status" value="1"/>
</dbReference>
<dbReference type="PIRSF" id="PIRSF015658">
    <property type="entry name" value="MmdB_OadB"/>
    <property type="match status" value="1"/>
</dbReference>
<keyword evidence="6 7" id="KW-0472">Membrane</keyword>
<keyword evidence="5 7" id="KW-1133">Transmembrane helix</keyword>
<accession>A0A2Z2M710</accession>
<dbReference type="GO" id="GO:0016829">
    <property type="term" value="F:lyase activity"/>
    <property type="evidence" value="ECO:0007669"/>
    <property type="project" value="InterPro"/>
</dbReference>
<evidence type="ECO:0000256" key="4">
    <source>
        <dbReference type="ARBA" id="ARBA00022967"/>
    </source>
</evidence>
<evidence type="ECO:0000256" key="6">
    <source>
        <dbReference type="ARBA" id="ARBA00023136"/>
    </source>
</evidence>
<reference evidence="8 9" key="1">
    <citation type="submission" date="2016-03" db="EMBL/GenBank/DDBJ databases">
        <title>Complete genome sequence of Thermococcus gorgonarius.</title>
        <authorList>
            <person name="Oger P.M."/>
        </authorList>
    </citation>
    <scope>NUCLEOTIDE SEQUENCE [LARGE SCALE GENOMIC DNA]</scope>
    <source>
        <strain evidence="8 9">W-12</strain>
    </source>
</reference>
<dbReference type="GO" id="GO:0005886">
    <property type="term" value="C:plasma membrane"/>
    <property type="evidence" value="ECO:0007669"/>
    <property type="project" value="UniProtKB-SubCell"/>
</dbReference>
<dbReference type="NCBIfam" id="TIGR01109">
    <property type="entry name" value="Na_pump_decarbB"/>
    <property type="match status" value="1"/>
</dbReference>
<evidence type="ECO:0000256" key="3">
    <source>
        <dbReference type="ARBA" id="ARBA00022692"/>
    </source>
</evidence>
<organism evidence="8 9">
    <name type="scientific">Thermococcus gorgonarius</name>
    <dbReference type="NCBI Taxonomy" id="71997"/>
    <lineage>
        <taxon>Archaea</taxon>
        <taxon>Methanobacteriati</taxon>
        <taxon>Methanobacteriota</taxon>
        <taxon>Thermococci</taxon>
        <taxon>Thermococcales</taxon>
        <taxon>Thermococcaceae</taxon>
        <taxon>Thermococcus</taxon>
    </lineage>
</organism>
<evidence type="ECO:0000256" key="7">
    <source>
        <dbReference type="SAM" id="Phobius"/>
    </source>
</evidence>
<sequence length="397" mass="41845">MATFIDFLNTLGLLHLTVGNVIMILVGLTLVYLAIRYEMEPLLLLPIGITAVLVNLPLSGIANWPVAVNLPENVSDSIFKTIAYMSDHYGEPGLFDLIYYLLVKTEVVPLLIFFGLGAMTDFGPMIADPKTALLGAAAQIGVFVAMLTALALGFNLHQAASIGIIGGADGPTTIYLTTKLAPEILAATAVAAYSYMSLVPLIQPPIIKALTTPEERKIRMEQLRPVSKREKILFPVITMIVIGLLVPSAAPLIGMLMIGNLFRESGVVERLSKAAQEELMNIVTIFLGLGVGSTMRAESFLTAQTLMILGLGVVAFASATAGGVLFGKLMMKISGGRINPMIGAAGVSAVPMSARVVQRIASEEDPGNFILMHAMGPNVAGVIGTAVVAGVFLALLG</sequence>
<evidence type="ECO:0000256" key="5">
    <source>
        <dbReference type="ARBA" id="ARBA00022989"/>
    </source>
</evidence>
<proteinExistence type="predicted"/>
<keyword evidence="9" id="KW-1185">Reference proteome</keyword>
<dbReference type="InterPro" id="IPR005661">
    <property type="entry name" value="OadB_MmdB"/>
</dbReference>
<comment type="subcellular location">
    <subcellularLocation>
        <location evidence="1">Cell membrane</location>
        <topology evidence="1">Multi-pass membrane protein</topology>
    </subcellularLocation>
</comment>
<evidence type="ECO:0000256" key="2">
    <source>
        <dbReference type="ARBA" id="ARBA00022475"/>
    </source>
</evidence>
<dbReference type="GO" id="GO:0006814">
    <property type="term" value="P:sodium ion transport"/>
    <property type="evidence" value="ECO:0007669"/>
    <property type="project" value="InterPro"/>
</dbReference>
<dbReference type="PANTHER" id="PTHR35806:SF1">
    <property type="entry name" value="OXALOACETATE DECARBOXYLASE BETA CHAIN 2"/>
    <property type="match status" value="1"/>
</dbReference>
<feature type="transmembrane region" description="Helical" evidence="7">
    <location>
        <begin position="97"/>
        <end position="119"/>
    </location>
</feature>
<evidence type="ECO:0000313" key="8">
    <source>
        <dbReference type="EMBL" id="ASJ00072.1"/>
    </source>
</evidence>
<dbReference type="EMBL" id="CP014855">
    <property type="protein sequence ID" value="ASJ00072.1"/>
    <property type="molecule type" value="Genomic_DNA"/>
</dbReference>
<dbReference type="GeneID" id="33330985"/>
<feature type="transmembrane region" description="Helical" evidence="7">
    <location>
        <begin position="369"/>
        <end position="396"/>
    </location>
</feature>
<name>A0A2Z2M710_THEGO</name>
<evidence type="ECO:0000256" key="1">
    <source>
        <dbReference type="ARBA" id="ARBA00004651"/>
    </source>
</evidence>
<dbReference type="RefSeq" id="WP_088884416.1">
    <property type="nucleotide sequence ID" value="NZ_CP014855.1"/>
</dbReference>
<feature type="transmembrane region" description="Helical" evidence="7">
    <location>
        <begin position="303"/>
        <end position="326"/>
    </location>
</feature>
<gene>
    <name evidence="8" type="ORF">A3K92_00515</name>
</gene>
<feature type="transmembrane region" description="Helical" evidence="7">
    <location>
        <begin position="42"/>
        <end position="62"/>
    </location>
</feature>
<keyword evidence="4" id="KW-1278">Translocase</keyword>
<feature type="transmembrane region" description="Helical" evidence="7">
    <location>
        <begin position="12"/>
        <end position="35"/>
    </location>
</feature>
<dbReference type="Pfam" id="PF03977">
    <property type="entry name" value="OAD_beta"/>
    <property type="match status" value="1"/>
</dbReference>
<keyword evidence="3 7" id="KW-0812">Transmembrane</keyword>
<feature type="transmembrane region" description="Helical" evidence="7">
    <location>
        <begin position="131"/>
        <end position="154"/>
    </location>
</feature>
<protein>
    <submittedName>
        <fullName evidence="8">Glutaconyl-CoA decarboxylase subunit beta</fullName>
    </submittedName>
</protein>
<feature type="transmembrane region" description="Helical" evidence="7">
    <location>
        <begin position="232"/>
        <end position="258"/>
    </location>
</feature>
<feature type="transmembrane region" description="Helical" evidence="7">
    <location>
        <begin position="279"/>
        <end position="297"/>
    </location>
</feature>
<dbReference type="OrthoDB" id="85178at2157"/>
<dbReference type="AlphaFoldDB" id="A0A2Z2M710"/>
<dbReference type="KEGG" id="tgg:A3K92_00515"/>
<dbReference type="Proteomes" id="UP000250134">
    <property type="component" value="Chromosome"/>
</dbReference>